<gene>
    <name evidence="10" type="ORF">AUJ66_07915</name>
</gene>
<dbReference type="EMBL" id="MNUO01000121">
    <property type="protein sequence ID" value="OIN95933.1"/>
    <property type="molecule type" value="Genomic_DNA"/>
</dbReference>
<evidence type="ECO:0000256" key="6">
    <source>
        <dbReference type="ARBA" id="ARBA00023136"/>
    </source>
</evidence>
<dbReference type="Pfam" id="PF02687">
    <property type="entry name" value="FtsX"/>
    <property type="match status" value="1"/>
</dbReference>
<feature type="domain" description="MacB-like periplasmic core" evidence="9">
    <location>
        <begin position="26"/>
        <end position="227"/>
    </location>
</feature>
<evidence type="ECO:0000259" key="8">
    <source>
        <dbReference type="Pfam" id="PF02687"/>
    </source>
</evidence>
<dbReference type="InterPro" id="IPR003838">
    <property type="entry name" value="ABC3_permease_C"/>
</dbReference>
<dbReference type="PANTHER" id="PTHR30489">
    <property type="entry name" value="LIPOPROTEIN-RELEASING SYSTEM TRANSMEMBRANE PROTEIN LOLE"/>
    <property type="match status" value="1"/>
</dbReference>
<keyword evidence="6 7" id="KW-0472">Membrane</keyword>
<evidence type="ECO:0000256" key="5">
    <source>
        <dbReference type="ARBA" id="ARBA00022989"/>
    </source>
</evidence>
<proteinExistence type="inferred from homology"/>
<dbReference type="GO" id="GO:0044874">
    <property type="term" value="P:lipoprotein localization to outer membrane"/>
    <property type="evidence" value="ECO:0007669"/>
    <property type="project" value="TreeGrafter"/>
</dbReference>
<feature type="transmembrane region" description="Helical" evidence="7">
    <location>
        <begin position="20"/>
        <end position="45"/>
    </location>
</feature>
<keyword evidence="4 7" id="KW-0812">Transmembrane</keyword>
<evidence type="ECO:0000256" key="1">
    <source>
        <dbReference type="ARBA" id="ARBA00004651"/>
    </source>
</evidence>
<dbReference type="InterPro" id="IPR051447">
    <property type="entry name" value="Lipoprotein-release_system"/>
</dbReference>
<dbReference type="STRING" id="1817893.AUJ66_07915"/>
<dbReference type="GO" id="GO:0098797">
    <property type="term" value="C:plasma membrane protein complex"/>
    <property type="evidence" value="ECO:0007669"/>
    <property type="project" value="TreeGrafter"/>
</dbReference>
<reference evidence="10 11" key="1">
    <citation type="journal article" date="2016" name="Environ. Microbiol.">
        <title>Genomic resolution of a cold subsurface aquifer community provides metabolic insights for novel microbes adapted to high CO concentrations.</title>
        <authorList>
            <person name="Probst A.J."/>
            <person name="Castelle C.J."/>
            <person name="Singh A."/>
            <person name="Brown C.T."/>
            <person name="Anantharaman K."/>
            <person name="Sharon I."/>
            <person name="Hug L.A."/>
            <person name="Burstein D."/>
            <person name="Emerson J.B."/>
            <person name="Thomas B.C."/>
            <person name="Banfield J.F."/>
        </authorList>
    </citation>
    <scope>NUCLEOTIDE SEQUENCE [LARGE SCALE GENOMIC DNA]</scope>
    <source>
        <strain evidence="10">CG1_02_38_46</strain>
    </source>
</reference>
<evidence type="ECO:0000259" key="9">
    <source>
        <dbReference type="Pfam" id="PF12704"/>
    </source>
</evidence>
<dbReference type="Proteomes" id="UP000182278">
    <property type="component" value="Unassembled WGS sequence"/>
</dbReference>
<comment type="subcellular location">
    <subcellularLocation>
        <location evidence="1">Cell membrane</location>
        <topology evidence="1">Multi-pass membrane protein</topology>
    </subcellularLocation>
</comment>
<evidence type="ECO:0000256" key="4">
    <source>
        <dbReference type="ARBA" id="ARBA00022692"/>
    </source>
</evidence>
<evidence type="ECO:0000313" key="11">
    <source>
        <dbReference type="Proteomes" id="UP000182278"/>
    </source>
</evidence>
<organism evidence="10 11">
    <name type="scientific">Candidatus Desantisbacteria bacterium CG1_02_38_46</name>
    <dbReference type="NCBI Taxonomy" id="1817893"/>
    <lineage>
        <taxon>Bacteria</taxon>
        <taxon>Candidatus Desantisiibacteriota</taxon>
    </lineage>
</organism>
<evidence type="ECO:0008006" key="12">
    <source>
        <dbReference type="Google" id="ProtNLM"/>
    </source>
</evidence>
<protein>
    <recommendedName>
        <fullName evidence="12">ABC transporter permease</fullName>
    </recommendedName>
</protein>
<evidence type="ECO:0000313" key="10">
    <source>
        <dbReference type="EMBL" id="OIN95933.1"/>
    </source>
</evidence>
<comment type="similarity">
    <text evidence="2">Belongs to the ABC-4 integral membrane protein family. LolC/E subfamily.</text>
</comment>
<name>A0A1J4SCF9_9BACT</name>
<dbReference type="InterPro" id="IPR025857">
    <property type="entry name" value="MacB_PCD"/>
</dbReference>
<feature type="transmembrane region" description="Helical" evidence="7">
    <location>
        <begin position="259"/>
        <end position="285"/>
    </location>
</feature>
<dbReference type="AlphaFoldDB" id="A0A1J4SCF9"/>
<dbReference type="PANTHER" id="PTHR30489:SF0">
    <property type="entry name" value="LIPOPROTEIN-RELEASING SYSTEM TRANSMEMBRANE PROTEIN LOLE"/>
    <property type="match status" value="1"/>
</dbReference>
<feature type="transmembrane region" description="Helical" evidence="7">
    <location>
        <begin position="361"/>
        <end position="383"/>
    </location>
</feature>
<comment type="caution">
    <text evidence="10">The sequence shown here is derived from an EMBL/GenBank/DDBJ whole genome shotgun (WGS) entry which is preliminary data.</text>
</comment>
<feature type="transmembrane region" description="Helical" evidence="7">
    <location>
        <begin position="306"/>
        <end position="330"/>
    </location>
</feature>
<sequence length="394" mass="43648">MKYTWFVVWRHFRKKKGFFVNLSATLSVGGIIVGVTALNITLAVMSGFDADLKDKILGLQPYIFVFNEKSPIKYEETIEKIRASRGVHSLHLTPLINGQGIIRSGNTILGVEIKGIDPNTEGEVTSFPKTVREGKFSLDKGEMLIGKELAKGLGIKLYDKCNLFSGFSPQTKEFKVAGIFDSGFYTFDRGIAYISLKDAGELFGLKTDEVTTIGIKIKDIYQANKIASIIQGTLKYPYVVRSWDQMNRNLFSALKLEKITMFILLGLIILVAGFGIANTMVMSVMQKVREIGIIEALGATPRMVRNIFVFEGAVLGLIGVSIGSALGFFLCKLLQKYQFIKLPSDVYYISSLPVKMQTTDFFSIALLALGIVIICSIYPAIYASKIMPAEAMRQ</sequence>
<evidence type="ECO:0000256" key="3">
    <source>
        <dbReference type="ARBA" id="ARBA00022475"/>
    </source>
</evidence>
<keyword evidence="5 7" id="KW-1133">Transmembrane helix</keyword>
<keyword evidence="3" id="KW-1003">Cell membrane</keyword>
<feature type="domain" description="ABC3 transporter permease C-terminal" evidence="8">
    <location>
        <begin position="263"/>
        <end position="386"/>
    </location>
</feature>
<dbReference type="Pfam" id="PF12704">
    <property type="entry name" value="MacB_PCD"/>
    <property type="match status" value="1"/>
</dbReference>
<evidence type="ECO:0000256" key="2">
    <source>
        <dbReference type="ARBA" id="ARBA00005236"/>
    </source>
</evidence>
<evidence type="ECO:0000256" key="7">
    <source>
        <dbReference type="SAM" id="Phobius"/>
    </source>
</evidence>
<accession>A0A1J4SCF9</accession>